<dbReference type="GO" id="GO:0005737">
    <property type="term" value="C:cytoplasm"/>
    <property type="evidence" value="ECO:0007669"/>
    <property type="project" value="UniProtKB-SubCell"/>
</dbReference>
<accession>A0A0K8TQU7</accession>
<evidence type="ECO:0000256" key="6">
    <source>
        <dbReference type="ARBA" id="ARBA00022679"/>
    </source>
</evidence>
<feature type="non-terminal residue" evidence="10">
    <location>
        <position position="1"/>
    </location>
</feature>
<dbReference type="PANTHER" id="PTHR14614">
    <property type="entry name" value="HEPATOCELLULAR CARCINOMA-ASSOCIATED ANTIGEN"/>
    <property type="match status" value="1"/>
</dbReference>
<evidence type="ECO:0000256" key="3">
    <source>
        <dbReference type="ARBA" id="ARBA00012533"/>
    </source>
</evidence>
<comment type="similarity">
    <text evidence="9">Belongs to the methyltransferase superfamily. METTL18 family.</text>
</comment>
<evidence type="ECO:0000256" key="7">
    <source>
        <dbReference type="ARBA" id="ARBA00022691"/>
    </source>
</evidence>
<evidence type="ECO:0000256" key="8">
    <source>
        <dbReference type="ARBA" id="ARBA00023242"/>
    </source>
</evidence>
<comment type="subcellular location">
    <subcellularLocation>
        <location evidence="2">Cytoplasm</location>
    </subcellularLocation>
    <subcellularLocation>
        <location evidence="1">Nucleus</location>
    </subcellularLocation>
</comment>
<evidence type="ECO:0000256" key="1">
    <source>
        <dbReference type="ARBA" id="ARBA00004123"/>
    </source>
</evidence>
<keyword evidence="4" id="KW-0963">Cytoplasm</keyword>
<sequence>FSEDSKHLNKNCNTSPKSNVEVETFLPSPYHIALLKEAKNKYRSVRMRNFDINYIDIAGINDVLFKGNSSLVEADLQHSDLIAGVYEGGGKVWECTNDLLQYLESCYELSYFQGKSVLDLGCGCGLAGIYAAKCGAKVFFQDYNKDVINDITIINVLLNAPQKSASTFKFRSGSWDDAHSLFGDEKFDLILTAETIYSTRYYPSLIKIFKDTLRAHGTVLLAAKSYYFGVGGSLRAFEDNLDCNNIKYKSVWSTRHGLHGLEREILEIKNQY</sequence>
<keyword evidence="8" id="KW-0539">Nucleus</keyword>
<dbReference type="EC" id="2.1.1.85" evidence="3"/>
<evidence type="ECO:0000256" key="5">
    <source>
        <dbReference type="ARBA" id="ARBA00022603"/>
    </source>
</evidence>
<dbReference type="GO" id="GO:0032259">
    <property type="term" value="P:methylation"/>
    <property type="evidence" value="ECO:0007669"/>
    <property type="project" value="UniProtKB-KW"/>
</dbReference>
<dbReference type="InterPro" id="IPR019410">
    <property type="entry name" value="Methyltransf_16"/>
</dbReference>
<proteinExistence type="evidence at transcript level"/>
<organism evidence="10">
    <name type="scientific">Tabanus bromius</name>
    <name type="common">Band-eyed brown horse fly</name>
    <dbReference type="NCBI Taxonomy" id="304241"/>
    <lineage>
        <taxon>Eukaryota</taxon>
        <taxon>Metazoa</taxon>
        <taxon>Ecdysozoa</taxon>
        <taxon>Arthropoda</taxon>
        <taxon>Hexapoda</taxon>
        <taxon>Insecta</taxon>
        <taxon>Pterygota</taxon>
        <taxon>Neoptera</taxon>
        <taxon>Endopterygota</taxon>
        <taxon>Diptera</taxon>
        <taxon>Brachycera</taxon>
        <taxon>Tabanomorpha</taxon>
        <taxon>Tabanoidea</taxon>
        <taxon>Tabanidae</taxon>
        <taxon>Tabanus</taxon>
    </lineage>
</organism>
<keyword evidence="5" id="KW-0489">Methyltransferase</keyword>
<keyword evidence="6" id="KW-0808">Transferase</keyword>
<dbReference type="PANTHER" id="PTHR14614:SF39">
    <property type="entry name" value="HISTIDINE PROTEIN METHYLTRANSFERASE 1 HOMOLOG"/>
    <property type="match status" value="1"/>
</dbReference>
<dbReference type="GO" id="GO:0005634">
    <property type="term" value="C:nucleus"/>
    <property type="evidence" value="ECO:0007669"/>
    <property type="project" value="UniProtKB-SubCell"/>
</dbReference>
<dbReference type="AlphaFoldDB" id="A0A0K8TQU7"/>
<dbReference type="GO" id="GO:0018064">
    <property type="term" value="F:protein-L-histidine N-tele-methyltransferase activity"/>
    <property type="evidence" value="ECO:0007669"/>
    <property type="project" value="UniProtKB-EC"/>
</dbReference>
<dbReference type="Gene3D" id="3.40.50.150">
    <property type="entry name" value="Vaccinia Virus protein VP39"/>
    <property type="match status" value="1"/>
</dbReference>
<name>A0A0K8TQU7_TABBR</name>
<keyword evidence="7" id="KW-0949">S-adenosyl-L-methionine</keyword>
<evidence type="ECO:0000256" key="4">
    <source>
        <dbReference type="ARBA" id="ARBA00022490"/>
    </source>
</evidence>
<reference evidence="10" key="1">
    <citation type="journal article" date="2015" name="Insect Biochem. Mol. Biol.">
        <title>An insight into the sialome of the horse fly, Tabanus bromius.</title>
        <authorList>
            <person name="Ribeiro J.M."/>
            <person name="Kazimirova M."/>
            <person name="Takac P."/>
            <person name="Andersen J.F."/>
            <person name="Francischetti I.M."/>
        </authorList>
    </citation>
    <scope>NUCLEOTIDE SEQUENCE</scope>
</reference>
<dbReference type="SUPFAM" id="SSF53335">
    <property type="entry name" value="S-adenosyl-L-methionine-dependent methyltransferases"/>
    <property type="match status" value="1"/>
</dbReference>
<dbReference type="InterPro" id="IPR029063">
    <property type="entry name" value="SAM-dependent_MTases_sf"/>
</dbReference>
<dbReference type="Pfam" id="PF10294">
    <property type="entry name" value="Methyltransf_16"/>
    <property type="match status" value="1"/>
</dbReference>
<evidence type="ECO:0000313" key="10">
    <source>
        <dbReference type="EMBL" id="JAI16531.1"/>
    </source>
</evidence>
<dbReference type="EMBL" id="GDAI01001072">
    <property type="protein sequence ID" value="JAI16531.1"/>
    <property type="molecule type" value="mRNA"/>
</dbReference>
<protein>
    <recommendedName>
        <fullName evidence="3">protein-histidine N-methyltransferase</fullName>
        <ecNumber evidence="3">2.1.1.85</ecNumber>
    </recommendedName>
</protein>
<evidence type="ECO:0000256" key="2">
    <source>
        <dbReference type="ARBA" id="ARBA00004496"/>
    </source>
</evidence>
<evidence type="ECO:0000256" key="9">
    <source>
        <dbReference type="ARBA" id="ARBA00038126"/>
    </source>
</evidence>
<dbReference type="CDD" id="cd02440">
    <property type="entry name" value="AdoMet_MTases"/>
    <property type="match status" value="1"/>
</dbReference>